<dbReference type="GO" id="GO:0043066">
    <property type="term" value="P:negative regulation of apoptotic process"/>
    <property type="evidence" value="ECO:0007669"/>
    <property type="project" value="TreeGrafter"/>
</dbReference>
<feature type="domain" description="Nascent polypeptide-associated complex subunit alpha-like UBA" evidence="2">
    <location>
        <begin position="98"/>
        <end position="138"/>
    </location>
</feature>
<gene>
    <name evidence="3" type="ORF">BDK51DRAFT_29209</name>
</gene>
<name>A0A4P9WBY7_9FUNG</name>
<evidence type="ECO:0000313" key="3">
    <source>
        <dbReference type="EMBL" id="RKO89093.1"/>
    </source>
</evidence>
<organism evidence="3 4">
    <name type="scientific">Blyttiomyces helicus</name>
    <dbReference type="NCBI Taxonomy" id="388810"/>
    <lineage>
        <taxon>Eukaryota</taxon>
        <taxon>Fungi</taxon>
        <taxon>Fungi incertae sedis</taxon>
        <taxon>Chytridiomycota</taxon>
        <taxon>Chytridiomycota incertae sedis</taxon>
        <taxon>Chytridiomycetes</taxon>
        <taxon>Chytridiomycetes incertae sedis</taxon>
        <taxon>Blyttiomyces</taxon>
    </lineage>
</organism>
<feature type="compositionally biased region" description="Acidic residues" evidence="1">
    <location>
        <begin position="14"/>
        <end position="24"/>
    </location>
</feature>
<dbReference type="AlphaFoldDB" id="A0A4P9WBY7"/>
<dbReference type="OrthoDB" id="285219at2759"/>
<dbReference type="PANTHER" id="PTHR31184">
    <property type="entry name" value="HUNTINGTIN-INTERACTING PROTEIN K FAMILY MEMBER"/>
    <property type="match status" value="1"/>
</dbReference>
<evidence type="ECO:0000259" key="2">
    <source>
        <dbReference type="Pfam" id="PF19026"/>
    </source>
</evidence>
<dbReference type="EMBL" id="KZ996294">
    <property type="protein sequence ID" value="RKO89093.1"/>
    <property type="molecule type" value="Genomic_DNA"/>
</dbReference>
<feature type="compositionally biased region" description="Polar residues" evidence="1">
    <location>
        <begin position="1"/>
        <end position="13"/>
    </location>
</feature>
<reference evidence="4" key="1">
    <citation type="journal article" date="2018" name="Nat. Microbiol.">
        <title>Leveraging single-cell genomics to expand the fungal tree of life.</title>
        <authorList>
            <person name="Ahrendt S.R."/>
            <person name="Quandt C.A."/>
            <person name="Ciobanu D."/>
            <person name="Clum A."/>
            <person name="Salamov A."/>
            <person name="Andreopoulos B."/>
            <person name="Cheng J.F."/>
            <person name="Woyke T."/>
            <person name="Pelin A."/>
            <person name="Henrissat B."/>
            <person name="Reynolds N.K."/>
            <person name="Benny G.L."/>
            <person name="Smith M.E."/>
            <person name="James T.Y."/>
            <person name="Grigoriev I.V."/>
        </authorList>
    </citation>
    <scope>NUCLEOTIDE SEQUENCE [LARGE SCALE GENOMIC DNA]</scope>
</reference>
<proteinExistence type="predicted"/>
<feature type="region of interest" description="Disordered" evidence="1">
    <location>
        <begin position="1"/>
        <end position="38"/>
    </location>
</feature>
<dbReference type="InterPro" id="IPR052617">
    <property type="entry name" value="Huntingtin-int_K"/>
</dbReference>
<dbReference type="CDD" id="cd14361">
    <property type="entry name" value="UBA_HYPK"/>
    <property type="match status" value="1"/>
</dbReference>
<evidence type="ECO:0000313" key="4">
    <source>
        <dbReference type="Proteomes" id="UP000269721"/>
    </source>
</evidence>
<dbReference type="InterPro" id="IPR044034">
    <property type="entry name" value="NAC-like_UBA"/>
</dbReference>
<dbReference type="Proteomes" id="UP000269721">
    <property type="component" value="Unassembled WGS sequence"/>
</dbReference>
<evidence type="ECO:0000256" key="1">
    <source>
        <dbReference type="SAM" id="MobiDB-lite"/>
    </source>
</evidence>
<protein>
    <recommendedName>
        <fullName evidence="2">Nascent polypeptide-associated complex subunit alpha-like UBA domain-containing protein</fullName>
    </recommendedName>
</protein>
<keyword evidence="4" id="KW-1185">Reference proteome</keyword>
<accession>A0A4P9WBY7</accession>
<dbReference type="PANTHER" id="PTHR31184:SF2">
    <property type="entry name" value="HUNTINGTIN-INTERACTING PROTEIN K"/>
    <property type="match status" value="1"/>
</dbReference>
<dbReference type="InterPro" id="IPR038922">
    <property type="entry name" value="HYPK_UBA"/>
</dbReference>
<dbReference type="Gene3D" id="1.10.8.10">
    <property type="entry name" value="DNA helicase RuvA subunit, C-terminal domain"/>
    <property type="match status" value="1"/>
</dbReference>
<dbReference type="Pfam" id="PF19026">
    <property type="entry name" value="UBA_HYPK"/>
    <property type="match status" value="1"/>
</dbReference>
<dbReference type="GO" id="GO:0050821">
    <property type="term" value="P:protein stabilization"/>
    <property type="evidence" value="ECO:0007669"/>
    <property type="project" value="TreeGrafter"/>
</dbReference>
<sequence>MTKDQTPTNSNPDVTEDIPEDDADAAAQKGYKGQAKKDMESVTGYFEEAKDNVDESKLDQAMNYLEDVSNKAKAQRTAHPPLMLRTPRITSDKELDKIVISKDDVDLIMRELEIAKAPAERALREHNGSVVDALAFLVRK</sequence>